<feature type="domain" description="GAIN-B" evidence="19">
    <location>
        <begin position="1247"/>
        <end position="1396"/>
    </location>
</feature>
<dbReference type="InterPro" id="IPR000152">
    <property type="entry name" value="EGF-type_Asp/Asn_hydroxyl_site"/>
</dbReference>
<feature type="compositionally biased region" description="Polar residues" evidence="14">
    <location>
        <begin position="1288"/>
        <end position="1305"/>
    </location>
</feature>
<dbReference type="InterPro" id="IPR057244">
    <property type="entry name" value="GAIN_B"/>
</dbReference>
<feature type="transmembrane region" description="Helical" evidence="15">
    <location>
        <begin position="2294"/>
        <end position="2315"/>
    </location>
</feature>
<dbReference type="InterPro" id="IPR046338">
    <property type="entry name" value="GAIN_dom_sf"/>
</dbReference>
<feature type="transmembrane region" description="Helical" evidence="15">
    <location>
        <begin position="1720"/>
        <end position="1747"/>
    </location>
</feature>
<comment type="subcellular location">
    <subcellularLocation>
        <location evidence="1">Cell membrane</location>
        <topology evidence="1">Multi-pass membrane protein</topology>
    </subcellularLocation>
</comment>
<dbReference type="InterPro" id="IPR000742">
    <property type="entry name" value="EGF"/>
</dbReference>
<dbReference type="SUPFAM" id="SSF57184">
    <property type="entry name" value="Growth factor receptor domain"/>
    <property type="match status" value="1"/>
</dbReference>
<dbReference type="FunFam" id="2.10.25.10:FF:000122">
    <property type="entry name" value="Protein crumbs homolog 2"/>
    <property type="match status" value="1"/>
</dbReference>
<gene>
    <name evidence="20" type="ORF">P5673_024795</name>
</gene>
<dbReference type="SMART" id="SM00181">
    <property type="entry name" value="EGF"/>
    <property type="match status" value="3"/>
</dbReference>
<dbReference type="InterPro" id="IPR036364">
    <property type="entry name" value="SEA_dom_sf"/>
</dbReference>
<dbReference type="Pfam" id="PF02010">
    <property type="entry name" value="REJ"/>
    <property type="match status" value="1"/>
</dbReference>
<evidence type="ECO:0000313" key="20">
    <source>
        <dbReference type="EMBL" id="KAK2553812.1"/>
    </source>
</evidence>
<dbReference type="PROSITE" id="PS50026">
    <property type="entry name" value="EGF_3"/>
    <property type="match status" value="3"/>
</dbReference>
<dbReference type="Gene3D" id="2.10.25.10">
    <property type="entry name" value="Laminin"/>
    <property type="match status" value="3"/>
</dbReference>
<evidence type="ECO:0000256" key="4">
    <source>
        <dbReference type="ARBA" id="ARBA00022536"/>
    </source>
</evidence>
<dbReference type="InterPro" id="IPR009030">
    <property type="entry name" value="Growth_fac_rcpt_cys_sf"/>
</dbReference>
<dbReference type="GO" id="GO:0005886">
    <property type="term" value="C:plasma membrane"/>
    <property type="evidence" value="ECO:0007669"/>
    <property type="project" value="UniProtKB-SubCell"/>
</dbReference>
<keyword evidence="21" id="KW-1185">Reference proteome</keyword>
<dbReference type="Gene3D" id="1.10.287.70">
    <property type="match status" value="1"/>
</dbReference>
<dbReference type="CDD" id="cd00054">
    <property type="entry name" value="EGF_CA"/>
    <property type="match status" value="3"/>
</dbReference>
<feature type="transmembrane region" description="Helical" evidence="15">
    <location>
        <begin position="1621"/>
        <end position="1641"/>
    </location>
</feature>
<keyword evidence="10 13" id="KW-1015">Disulfide bond</keyword>
<dbReference type="GO" id="GO:0005509">
    <property type="term" value="F:calcium ion binding"/>
    <property type="evidence" value="ECO:0007669"/>
    <property type="project" value="InterPro"/>
</dbReference>
<dbReference type="CDD" id="cd00057">
    <property type="entry name" value="FA58C"/>
    <property type="match status" value="1"/>
</dbReference>
<feature type="transmembrane region" description="Helical" evidence="15">
    <location>
        <begin position="1661"/>
        <end position="1682"/>
    </location>
</feature>
<dbReference type="PROSITE" id="PS00022">
    <property type="entry name" value="EGF_1"/>
    <property type="match status" value="2"/>
</dbReference>
<dbReference type="SMART" id="SM00179">
    <property type="entry name" value="EGF_CA"/>
    <property type="match status" value="3"/>
</dbReference>
<comment type="similarity">
    <text evidence="2">Belongs to the polycystin family.</text>
</comment>
<evidence type="ECO:0000256" key="6">
    <source>
        <dbReference type="ARBA" id="ARBA00022729"/>
    </source>
</evidence>
<dbReference type="FunFam" id="2.10.25.10:FF:000143">
    <property type="entry name" value="Protein crumbs 1"/>
    <property type="match status" value="2"/>
</dbReference>
<dbReference type="InterPro" id="IPR018097">
    <property type="entry name" value="EGF_Ca-bd_CS"/>
</dbReference>
<dbReference type="PANTHER" id="PTHR10877">
    <property type="entry name" value="POLYCYSTIN FAMILY MEMBER"/>
    <property type="match status" value="1"/>
</dbReference>
<dbReference type="InterPro" id="IPR000421">
    <property type="entry name" value="FA58C"/>
</dbReference>
<evidence type="ECO:0000256" key="14">
    <source>
        <dbReference type="SAM" id="MobiDB-lite"/>
    </source>
</evidence>
<feature type="transmembrane region" description="Helical" evidence="15">
    <location>
        <begin position="1767"/>
        <end position="1786"/>
    </location>
</feature>
<dbReference type="Pfam" id="PF01477">
    <property type="entry name" value="PLAT"/>
    <property type="match status" value="1"/>
</dbReference>
<evidence type="ECO:0000256" key="7">
    <source>
        <dbReference type="ARBA" id="ARBA00022737"/>
    </source>
</evidence>
<keyword evidence="8 15" id="KW-1133">Transmembrane helix</keyword>
<dbReference type="PRINTS" id="PR01433">
    <property type="entry name" value="POLYCYSTIN2"/>
</dbReference>
<dbReference type="PROSITE" id="PS00010">
    <property type="entry name" value="ASX_HYDROXYL"/>
    <property type="match status" value="1"/>
</dbReference>
<evidence type="ECO:0000256" key="13">
    <source>
        <dbReference type="PROSITE-ProRule" id="PRU00076"/>
    </source>
</evidence>
<dbReference type="SUPFAM" id="SSF49723">
    <property type="entry name" value="Lipase/lipooxygenase domain (PLAT/LH2 domain)"/>
    <property type="match status" value="1"/>
</dbReference>
<evidence type="ECO:0000256" key="5">
    <source>
        <dbReference type="ARBA" id="ARBA00022692"/>
    </source>
</evidence>
<dbReference type="InterPro" id="IPR002859">
    <property type="entry name" value="PKD/REJ-like"/>
</dbReference>
<feature type="transmembrane region" description="Helical" evidence="15">
    <location>
        <begin position="2102"/>
        <end position="2122"/>
    </location>
</feature>
<evidence type="ECO:0000259" key="18">
    <source>
        <dbReference type="PROSITE" id="PS50095"/>
    </source>
</evidence>
<dbReference type="Gene3D" id="2.60.220.50">
    <property type="match status" value="1"/>
</dbReference>
<dbReference type="InterPro" id="IPR051223">
    <property type="entry name" value="Polycystin"/>
</dbReference>
<dbReference type="Pfam" id="PF20519">
    <property type="entry name" value="Polycystin_dom"/>
    <property type="match status" value="1"/>
</dbReference>
<dbReference type="PROSITE" id="PS50221">
    <property type="entry name" value="GAIN_B"/>
    <property type="match status" value="1"/>
</dbReference>
<dbReference type="PROSITE" id="PS01186">
    <property type="entry name" value="EGF_2"/>
    <property type="match status" value="2"/>
</dbReference>
<feature type="disulfide bond" evidence="13">
    <location>
        <begin position="288"/>
        <end position="297"/>
    </location>
</feature>
<dbReference type="PROSITE" id="PS01187">
    <property type="entry name" value="EGF_CA"/>
    <property type="match status" value="2"/>
</dbReference>
<reference evidence="20" key="1">
    <citation type="journal article" date="2023" name="G3 (Bethesda)">
        <title>Whole genome assembly and annotation of the endangered Caribbean coral Acropora cervicornis.</title>
        <authorList>
            <person name="Selwyn J.D."/>
            <person name="Vollmer S.V."/>
        </authorList>
    </citation>
    <scope>NUCLEOTIDE SEQUENCE</scope>
    <source>
        <strain evidence="20">K2</strain>
    </source>
</reference>
<sequence>MDSKRKVLWSYCLSLLTSFMLFGVSLEDCNRPLGFADGRINDSQITASSVYNNDSILYGPGRARLNGTGGYRASPLGKGASVLSVEFDTAMIITGIATQGYSFNKIPEWTEKYILAYSFRSNKPKYFQKSHSDSSAKTFTGNFDSNTIVRHFVPLPVMLTSIHVIPTKWNRNFAIRMELYGCIADGNECESFPCLNNGTCWEKVRGYQCNCTDGFNGSHCEMNIDDCASNPCKNNGTCKDLINDFTCSDCLPGYTGKTCEQDINECSTNPCHHNGTCSDHVNSFACSCPVGFGGSRCERETGFFLVVWLKLKNMSFTVPLTNQSSPLYRKTEDIVITEVSKMLSAEKDHYFGSALRKFSPIDRNSVVAEILVRTFENSTVDTIDVITRRLQISRGIFVNNYKKFENKGNPYCKQPNFSSPLSTKITEPTKIKKLDDFMITTRVAIHCRNSSQVQIVYNIQIYVIEENTAAFKRVKSTIGTSAGGDLVYIIKATRLDYGLYYYKLTGIIEIEIGTSANSFGYIEITSSTLIVNITGDRIASQGFNKTLTLNGSLSHDPDIGEGDHQGLNFTWLCRRDEENFPNDTNVPVVLSLPRFSKRGDRGGCYGSGVGRLLTRPGFPYILDLDLDKMKGNQNYVIKLVLSKGKQTASAIHRLRIKKEINAEISCILNCRRQVIPSSRLILESRCTGLLCSRATKYTWTMQILNKGNQKWQKIQNLKEFLLTDRNSPNFVTSAGKLLGNASYVVTLKGETSNGRSSVVGYKFDTNSLPFGGTCDVDKRQGEALKTLFTFKCSGWYDEDKPLNYTFLHNSSDGTEITLQSGYASKASATLPVGDEKQHYTVQVLVIITDFLGSAVWTVISVKVTNPMVSVQSLQRDLSIQGPMRTYLKENKIGLAAQRATAILSVVNHAEQKEISLKEKIKIKDFIVDAWSAVNVSNLEEVSQVSAVVASVADKRNELSIISQEKAVAVMHSVLEFMTQTVKSKSRQGARDEGLVARVGTAVLSGLGNLLDIAAHEARAEIDEETFIIITKSRREKSILYSKKIVGLVSRVGDSLAYVKEPYEEPSVLRTKSLSMAADVQDALRVTEVSLEDQEAKVTLPSSLELMKGDGKVSKFLSRQLVTFKFNPYSWDKGAGDITSSVLDFELKDDSGNRLNISNLQQNIELFIPPLVTPTVKRLPTYFVKPSENGTMQYHKVVFPGPEYAISIKIIPSGNESLTLCVRYAKKPTTKNCNFRAVVPDYSSCNGTKTKCSSDPFSVTLSEALTGHSGLHYVGILYEVLYKRKTDNATTQGQTKRVRRSCSTGGRQKRSCVGVKDPPTTPPSIVFIKPSFNASTDVKYSMEVKMATCQYWNEAINTWSTQGCKVGPKSEPDALQCLCNHLSSFGGNFLVAPNPIDFDYVLKEFGNIFESGNVVVLSTVLCIFGLWIIGLLIIRRADKKDEYKAVENLRLPMDGEHLYEVSVYTGMWKGSGTSANVAMIVYGEETRSDPLYLLDRYTDKKLFARASVNNFIISLQDNLLRPIMIKIWHDNTGDSPSWYINQVVIKDLESEEKWYFICNRWLAVDKENGEVEIDVPLASKYDLSSFKYKFSTRVAKSLGDGHIWLSVMTRPPQSPFTRAQRLSCCVCVLLCAMLTGSMFYQFGEKDEDTINFGPLRFSLRQLIIGVESAVIVVPLNVLIVTIFRNVKVPSKNQKCGQYAESSGNTATSIKKIKKPGCLPHFFVYIGWAICILASLVAGTFVVFYSIQWGKEVANQWLTSALVSFVQDVAIMQPIKVVAIAILLSLILKKPPEEKTAQSAFDSTMNPQKNEKVVAPKGDELTEARITRTSIVETINAIAEIALFLLFAICVFVVVYGNRGYSRQRLTASLEDIFKESFEEEVDSKDVFWAWINEVFLPGVYETKWYNDRPFSSPEGYISSREAFLVGMPRLKQIRVKEEYPCEVAAAVPEVGRIFRRCIPLYSPEVLDKTRFYFPGWIPVANYSKYNSEYELLRLCPKPWRYNTSTELNTLPYYGSHIFYDGGGYVADLGYNLQTALRVVRNLESNAWIDQRTAVVLVEFTVFEPSTSLFSMAKFLYEVIPTGRPETLARFETLSIYGASNSKLGSVFLAFQITLLLLVAYFLFLEIVKIYRQTCSYFGSFWNWMNLLQLISTITTIVFFFFKENYVSSFVKNVHTNPFRTTSVDYVLFWSELEIVVLSLVIFILTVKFLRIIRFNRHVCQMVASLKLSTPHLVSYSVVFLVNMFAFSLLGWLLFGNDLQSYHSLVASLGTLFQKFLGGELRFNEIQSANRILGPIYIFSFMVSTAFILINMFVAILNDSYGSVKELSGGRFSDADLGDFIKGYYLTRLKRSHEVLKRKLGNFGYRHQVYVRPRKESKFNSKQEGAGIFMSLPSDYPPYVDNWNGDYHSSQLVLLYTDSNENNINLNGEQINSGFAQEEKLVQDSVYTPRVPSTSSHENAKEELVDLLGDLPDATIASSIGINQNVSNAEFMNLLGDLPESMVDDEDTIDNVRKGLANIGAVIRLNKSTLRRFSTTGDKYIVQTNLNMGPSVAVTLRQGRESAQQVITE</sequence>
<dbReference type="Gene3D" id="2.60.60.20">
    <property type="entry name" value="PLAT/LH2 domain"/>
    <property type="match status" value="1"/>
</dbReference>
<comment type="caution">
    <text evidence="13">Lacks conserved residue(s) required for the propagation of feature annotation.</text>
</comment>
<dbReference type="GO" id="GO:0005262">
    <property type="term" value="F:calcium channel activity"/>
    <property type="evidence" value="ECO:0007669"/>
    <property type="project" value="TreeGrafter"/>
</dbReference>
<evidence type="ECO:0000259" key="19">
    <source>
        <dbReference type="PROSITE" id="PS50221"/>
    </source>
</evidence>
<feature type="transmembrane region" description="Helical" evidence="15">
    <location>
        <begin position="2142"/>
        <end position="2160"/>
    </location>
</feature>
<dbReference type="InterPro" id="IPR036392">
    <property type="entry name" value="PLAT/LH2_dom_sf"/>
</dbReference>
<feature type="disulfide bond" evidence="12">
    <location>
        <begin position="1940"/>
        <end position="1956"/>
    </location>
</feature>
<dbReference type="InterPro" id="IPR001024">
    <property type="entry name" value="PLAT/LH2_dom"/>
</dbReference>
<evidence type="ECO:0000256" key="12">
    <source>
        <dbReference type="PIRSR" id="PIRSR603915-2"/>
    </source>
</evidence>
<feature type="transmembrane region" description="Helical" evidence="15">
    <location>
        <begin position="7"/>
        <end position="26"/>
    </location>
</feature>
<dbReference type="EMBL" id="JARQWQ010000074">
    <property type="protein sequence ID" value="KAK2553812.1"/>
    <property type="molecule type" value="Genomic_DNA"/>
</dbReference>
<evidence type="ECO:0000256" key="3">
    <source>
        <dbReference type="ARBA" id="ARBA00022475"/>
    </source>
</evidence>
<keyword evidence="11" id="KW-0325">Glycoprotein</keyword>
<dbReference type="Pfam" id="PF01825">
    <property type="entry name" value="GPS"/>
    <property type="match status" value="1"/>
</dbReference>
<dbReference type="FunFam" id="1.10.287.70:FF:000086">
    <property type="entry name" value="Polycystic kidney disease 2"/>
    <property type="match status" value="1"/>
</dbReference>
<dbReference type="InterPro" id="IPR008979">
    <property type="entry name" value="Galactose-bd-like_sf"/>
</dbReference>
<evidence type="ECO:0000256" key="10">
    <source>
        <dbReference type="ARBA" id="ARBA00023157"/>
    </source>
</evidence>
<dbReference type="Gene3D" id="2.60.120.260">
    <property type="entry name" value="Galactose-binding domain-like"/>
    <property type="match status" value="1"/>
</dbReference>
<dbReference type="SMART" id="SM00303">
    <property type="entry name" value="GPS"/>
    <property type="match status" value="1"/>
</dbReference>
<proteinExistence type="inferred from homology"/>
<dbReference type="InterPro" id="IPR001881">
    <property type="entry name" value="EGF-like_Ca-bd_dom"/>
</dbReference>
<accession>A0AAD9Q2Z5</accession>
<dbReference type="InterPro" id="IPR046791">
    <property type="entry name" value="Polycystin_dom"/>
</dbReference>
<dbReference type="Proteomes" id="UP001249851">
    <property type="component" value="Unassembled WGS sequence"/>
</dbReference>
<dbReference type="Pfam" id="PF00754">
    <property type="entry name" value="F5_F8_type_C"/>
    <property type="match status" value="1"/>
</dbReference>
<organism evidence="20 21">
    <name type="scientific">Acropora cervicornis</name>
    <name type="common">Staghorn coral</name>
    <dbReference type="NCBI Taxonomy" id="6130"/>
    <lineage>
        <taxon>Eukaryota</taxon>
        <taxon>Metazoa</taxon>
        <taxon>Cnidaria</taxon>
        <taxon>Anthozoa</taxon>
        <taxon>Hexacorallia</taxon>
        <taxon>Scleractinia</taxon>
        <taxon>Astrocoeniina</taxon>
        <taxon>Acroporidae</taxon>
        <taxon>Acropora</taxon>
    </lineage>
</organism>
<dbReference type="PROSITE" id="PS50022">
    <property type="entry name" value="FA58C_3"/>
    <property type="match status" value="1"/>
</dbReference>
<feature type="transmembrane region" description="Helical" evidence="15">
    <location>
        <begin position="1833"/>
        <end position="1855"/>
    </location>
</feature>
<protein>
    <submittedName>
        <fullName evidence="20">Polycystic kidney disease protein 1-like 2</fullName>
    </submittedName>
</protein>
<evidence type="ECO:0000259" key="16">
    <source>
        <dbReference type="PROSITE" id="PS50022"/>
    </source>
</evidence>
<keyword evidence="9 15" id="KW-0472">Membrane</keyword>
<feature type="domain" description="PLAT" evidence="18">
    <location>
        <begin position="1456"/>
        <end position="1575"/>
    </location>
</feature>
<dbReference type="SMART" id="SM00308">
    <property type="entry name" value="LH2"/>
    <property type="match status" value="1"/>
</dbReference>
<evidence type="ECO:0000256" key="8">
    <source>
        <dbReference type="ARBA" id="ARBA00022989"/>
    </source>
</evidence>
<feature type="domain" description="EGF-like" evidence="17">
    <location>
        <begin position="262"/>
        <end position="298"/>
    </location>
</feature>
<evidence type="ECO:0000256" key="2">
    <source>
        <dbReference type="ARBA" id="ARBA00007200"/>
    </source>
</evidence>
<dbReference type="Pfam" id="PF00008">
    <property type="entry name" value="EGF"/>
    <property type="match status" value="3"/>
</dbReference>
<feature type="region of interest" description="Disordered" evidence="14">
    <location>
        <begin position="1288"/>
        <end position="1314"/>
    </location>
</feature>
<keyword evidence="6" id="KW-0732">Signal</keyword>
<feature type="disulfide bond" evidence="13">
    <location>
        <begin position="211"/>
        <end position="220"/>
    </location>
</feature>
<dbReference type="SMART" id="SM00231">
    <property type="entry name" value="FA58C"/>
    <property type="match status" value="1"/>
</dbReference>
<feature type="transmembrane region" description="Helical" evidence="15">
    <location>
        <begin position="1413"/>
        <end position="1433"/>
    </location>
</feature>
<dbReference type="InterPro" id="IPR013122">
    <property type="entry name" value="PKD1_2_channel"/>
</dbReference>
<feature type="domain" description="F5/8 type C" evidence="16">
    <location>
        <begin position="29"/>
        <end position="182"/>
    </location>
</feature>
<dbReference type="InterPro" id="IPR000203">
    <property type="entry name" value="GPS"/>
</dbReference>
<dbReference type="GO" id="GO:0050982">
    <property type="term" value="P:detection of mechanical stimulus"/>
    <property type="evidence" value="ECO:0007669"/>
    <property type="project" value="TreeGrafter"/>
</dbReference>
<dbReference type="InterPro" id="IPR003915">
    <property type="entry name" value="PKD_2"/>
</dbReference>
<feature type="transmembrane region" description="Helical" evidence="15">
    <location>
        <begin position="2193"/>
        <end position="2211"/>
    </location>
</feature>
<evidence type="ECO:0000256" key="15">
    <source>
        <dbReference type="SAM" id="Phobius"/>
    </source>
</evidence>
<comment type="caution">
    <text evidence="20">The sequence shown here is derived from an EMBL/GenBank/DDBJ whole genome shotgun (WGS) entry which is preliminary data.</text>
</comment>
<dbReference type="Pfam" id="PF08016">
    <property type="entry name" value="PKD_channel"/>
    <property type="match status" value="1"/>
</dbReference>
<dbReference type="PANTHER" id="PTHR10877:SF150">
    <property type="entry name" value="REJ DOMAIN-CONTAINING PROTEIN"/>
    <property type="match status" value="1"/>
</dbReference>
<evidence type="ECO:0000256" key="1">
    <source>
        <dbReference type="ARBA" id="ARBA00004651"/>
    </source>
</evidence>
<evidence type="ECO:0000256" key="11">
    <source>
        <dbReference type="ARBA" id="ARBA00023180"/>
    </source>
</evidence>
<dbReference type="SUPFAM" id="SSF49785">
    <property type="entry name" value="Galactose-binding domain-like"/>
    <property type="match status" value="1"/>
</dbReference>
<keyword evidence="3" id="KW-1003">Cell membrane</keyword>
<feature type="domain" description="EGF-like" evidence="17">
    <location>
        <begin position="223"/>
        <end position="260"/>
    </location>
</feature>
<dbReference type="SUPFAM" id="SSF82671">
    <property type="entry name" value="SEA domain"/>
    <property type="match status" value="1"/>
</dbReference>
<keyword evidence="4 13" id="KW-0245">EGF-like domain</keyword>
<dbReference type="PROSITE" id="PS50095">
    <property type="entry name" value="PLAT"/>
    <property type="match status" value="1"/>
</dbReference>
<evidence type="ECO:0000313" key="21">
    <source>
        <dbReference type="Proteomes" id="UP001249851"/>
    </source>
</evidence>
<keyword evidence="5 15" id="KW-0812">Transmembrane</keyword>
<reference evidence="20" key="2">
    <citation type="journal article" date="2023" name="Science">
        <title>Genomic signatures of disease resistance in endangered staghorn corals.</title>
        <authorList>
            <person name="Vollmer S.V."/>
            <person name="Selwyn J.D."/>
            <person name="Despard B.A."/>
            <person name="Roesel C.L."/>
        </authorList>
    </citation>
    <scope>NUCLEOTIDE SEQUENCE</scope>
    <source>
        <strain evidence="20">K2</strain>
    </source>
</reference>
<feature type="disulfide bond" evidence="13">
    <location>
        <begin position="250"/>
        <end position="259"/>
    </location>
</feature>
<feature type="domain" description="EGF-like" evidence="17">
    <location>
        <begin position="185"/>
        <end position="221"/>
    </location>
</feature>
<keyword evidence="7" id="KW-0677">Repeat</keyword>
<feature type="transmembrane region" description="Helical" evidence="15">
    <location>
        <begin position="2231"/>
        <end position="2253"/>
    </location>
</feature>
<name>A0AAD9Q2Z5_ACRCE</name>
<evidence type="ECO:0000256" key="9">
    <source>
        <dbReference type="ARBA" id="ARBA00023136"/>
    </source>
</evidence>
<evidence type="ECO:0000259" key="17">
    <source>
        <dbReference type="PROSITE" id="PS50026"/>
    </source>
</evidence>